<proteinExistence type="inferred from homology"/>
<dbReference type="OrthoDB" id="1726708at2"/>
<feature type="compositionally biased region" description="Polar residues" evidence="3">
    <location>
        <begin position="501"/>
        <end position="523"/>
    </location>
</feature>
<dbReference type="GO" id="GO:0016020">
    <property type="term" value="C:membrane"/>
    <property type="evidence" value="ECO:0007669"/>
    <property type="project" value="InterPro"/>
</dbReference>
<reference evidence="5 6" key="1">
    <citation type="journal article" date="2013" name="Int. J. Syst. Evol. Microbiol.">
        <title>Tumebacillus flagellatus sp. nov., an alpha-amylase/pullulanase-producing bacterium isolated from cassava wastewater.</title>
        <authorList>
            <person name="Wang Q."/>
            <person name="Xie N."/>
            <person name="Qin Y."/>
            <person name="Shen N."/>
            <person name="Zhu J."/>
            <person name="Mi H."/>
            <person name="Huang R."/>
        </authorList>
    </citation>
    <scope>NUCLEOTIDE SEQUENCE [LARGE SCALE GENOMIC DNA]</scope>
    <source>
        <strain evidence="5 6">GST4</strain>
    </source>
</reference>
<dbReference type="PIRSF" id="PIRSF005690">
    <property type="entry name" value="GerBA"/>
    <property type="match status" value="1"/>
</dbReference>
<feature type="compositionally biased region" description="Polar residues" evidence="3">
    <location>
        <begin position="530"/>
        <end position="539"/>
    </location>
</feature>
<feature type="transmembrane region" description="Helical" evidence="4">
    <location>
        <begin position="310"/>
        <end position="333"/>
    </location>
</feature>
<comment type="caution">
    <text evidence="5">The sequence shown here is derived from an EMBL/GenBank/DDBJ whole genome shotgun (WGS) entry which is preliminary data.</text>
</comment>
<dbReference type="AlphaFoldDB" id="A0A074MBT2"/>
<dbReference type="RefSeq" id="WP_052036205.1">
    <property type="nucleotide sequence ID" value="NZ_JMIR01000012.1"/>
</dbReference>
<dbReference type="STRING" id="1157490.EL26_10340"/>
<dbReference type="InterPro" id="IPR004995">
    <property type="entry name" value="Spore_Ger"/>
</dbReference>
<accession>A0A074MBT2</accession>
<evidence type="ECO:0000313" key="6">
    <source>
        <dbReference type="Proteomes" id="UP000027931"/>
    </source>
</evidence>
<feature type="transmembrane region" description="Helical" evidence="4">
    <location>
        <begin position="436"/>
        <end position="460"/>
    </location>
</feature>
<dbReference type="InterPro" id="IPR050768">
    <property type="entry name" value="UPF0353/GerABKA_families"/>
</dbReference>
<dbReference type="PANTHER" id="PTHR22550:SF5">
    <property type="entry name" value="LEUCINE ZIPPER PROTEIN 4"/>
    <property type="match status" value="1"/>
</dbReference>
<comment type="similarity">
    <text evidence="1">Belongs to the GerABKA family.</text>
</comment>
<evidence type="ECO:0000256" key="2">
    <source>
        <dbReference type="ARBA" id="ARBA00023136"/>
    </source>
</evidence>
<protein>
    <submittedName>
        <fullName evidence="5">Uncharacterized protein</fullName>
    </submittedName>
</protein>
<dbReference type="Proteomes" id="UP000027931">
    <property type="component" value="Unassembled WGS sequence"/>
</dbReference>
<feature type="transmembrane region" description="Helical" evidence="4">
    <location>
        <begin position="405"/>
        <end position="424"/>
    </location>
</feature>
<organism evidence="5 6">
    <name type="scientific">Tumebacillus flagellatus</name>
    <dbReference type="NCBI Taxonomy" id="1157490"/>
    <lineage>
        <taxon>Bacteria</taxon>
        <taxon>Bacillati</taxon>
        <taxon>Bacillota</taxon>
        <taxon>Bacilli</taxon>
        <taxon>Bacillales</taxon>
        <taxon>Alicyclobacillaceae</taxon>
        <taxon>Tumebacillus</taxon>
    </lineage>
</organism>
<evidence type="ECO:0000256" key="3">
    <source>
        <dbReference type="SAM" id="MobiDB-lite"/>
    </source>
</evidence>
<dbReference type="Pfam" id="PF03323">
    <property type="entry name" value="GerA"/>
    <property type="match status" value="1"/>
</dbReference>
<keyword evidence="4" id="KW-0812">Transmembrane</keyword>
<sequence length="539" mass="60317">MNKLLQTIMKKLHRRPKTPPVNPPTPNIPKRQIGSYKDDVQELQASFQGCDDVKIRELTPGKITDCPVAVAYIESLIKIDWMEFAYSQIQALTDKPEHLRPNETSGSMEIVMLKTIKEAVSYVLDGWTVFIVEKTNKAYAVNTYFPPMRNVERSETETVILGPQEAYTESIQINLSLLRKRLKSTDLKITFTRVGRYNKKFVAIAWLESIAPKEFVESVQARIEAIDIDNLTDAGDFAQLIDDNPYSPFPQYHMTERPERIVSHLCDGKVAIFNDGSPFVLSGPASFIEFFQSSEDYDNRWLSASVIRTLRLIGVLISISLSALYVAVVTFHYQLIPTNMLVPLTESRSRVPFPPLYETLLMETTIELLREAGARLPTKVGQTIGIVGGIVIGQAAVTAGLTSNILIISVALSTVASFITPSYIMSSALRAIRFPLILLAGMWGLYGMFIGYLLMVIHFLRLSSLGSPYLVPFAPLRLIDWKDTFLRAPIPFMKYRPTHNAPKNSQRMPFQNETTAPAVSPSATPDEINENASDGSDSK</sequence>
<evidence type="ECO:0000256" key="1">
    <source>
        <dbReference type="ARBA" id="ARBA00005278"/>
    </source>
</evidence>
<dbReference type="EMBL" id="JMIR01000012">
    <property type="protein sequence ID" value="KEO83367.1"/>
    <property type="molecule type" value="Genomic_DNA"/>
</dbReference>
<keyword evidence="4" id="KW-1133">Transmembrane helix</keyword>
<dbReference type="PANTHER" id="PTHR22550">
    <property type="entry name" value="SPORE GERMINATION PROTEIN"/>
    <property type="match status" value="1"/>
</dbReference>
<evidence type="ECO:0000256" key="4">
    <source>
        <dbReference type="SAM" id="Phobius"/>
    </source>
</evidence>
<keyword evidence="6" id="KW-1185">Reference proteome</keyword>
<evidence type="ECO:0000313" key="5">
    <source>
        <dbReference type="EMBL" id="KEO83367.1"/>
    </source>
</evidence>
<feature type="region of interest" description="Disordered" evidence="3">
    <location>
        <begin position="497"/>
        <end position="539"/>
    </location>
</feature>
<dbReference type="GO" id="GO:0009847">
    <property type="term" value="P:spore germination"/>
    <property type="evidence" value="ECO:0007669"/>
    <property type="project" value="InterPro"/>
</dbReference>
<name>A0A074MBT2_9BACL</name>
<keyword evidence="2 4" id="KW-0472">Membrane</keyword>
<gene>
    <name evidence="5" type="ORF">EL26_10340</name>
</gene>
<dbReference type="eggNOG" id="COG0619">
    <property type="taxonomic scope" value="Bacteria"/>
</dbReference>